<organism evidence="12 13">
    <name type="scientific">Caldimonas mangrovi</name>
    <dbReference type="NCBI Taxonomy" id="2944811"/>
    <lineage>
        <taxon>Bacteria</taxon>
        <taxon>Pseudomonadati</taxon>
        <taxon>Pseudomonadota</taxon>
        <taxon>Betaproteobacteria</taxon>
        <taxon>Burkholderiales</taxon>
        <taxon>Sphaerotilaceae</taxon>
        <taxon>Caldimonas</taxon>
    </lineage>
</organism>
<evidence type="ECO:0000256" key="2">
    <source>
        <dbReference type="ARBA" id="ARBA00004496"/>
    </source>
</evidence>
<keyword evidence="13" id="KW-1185">Reference proteome</keyword>
<keyword evidence="7" id="KW-1005">Bacterial flagellum biogenesis</keyword>
<dbReference type="RefSeq" id="WP_251777589.1">
    <property type="nucleotide sequence ID" value="NZ_JAMKFE010000004.1"/>
</dbReference>
<feature type="domain" description="Flagellar assembly protein FliH/Type III secretion system HrpE" evidence="11">
    <location>
        <begin position="94"/>
        <end position="218"/>
    </location>
</feature>
<proteinExistence type="inferred from homology"/>
<evidence type="ECO:0000256" key="4">
    <source>
        <dbReference type="ARBA" id="ARBA00016507"/>
    </source>
</evidence>
<name>A0ABT0YKV7_9BURK</name>
<evidence type="ECO:0000259" key="11">
    <source>
        <dbReference type="Pfam" id="PF02108"/>
    </source>
</evidence>
<evidence type="ECO:0000313" key="12">
    <source>
        <dbReference type="EMBL" id="MCM5679376.1"/>
    </source>
</evidence>
<keyword evidence="12" id="KW-0966">Cell projection</keyword>
<evidence type="ECO:0000256" key="8">
    <source>
        <dbReference type="ARBA" id="ARBA00022927"/>
    </source>
</evidence>
<evidence type="ECO:0000256" key="9">
    <source>
        <dbReference type="ARBA" id="ARBA00023225"/>
    </source>
</evidence>
<evidence type="ECO:0000256" key="7">
    <source>
        <dbReference type="ARBA" id="ARBA00022795"/>
    </source>
</evidence>
<keyword evidence="5" id="KW-0813">Transport</keyword>
<feature type="compositionally biased region" description="Low complexity" evidence="10">
    <location>
        <begin position="58"/>
        <end position="68"/>
    </location>
</feature>
<protein>
    <recommendedName>
        <fullName evidence="4">Flagellar assembly protein FliH</fullName>
    </recommendedName>
</protein>
<dbReference type="PANTHER" id="PTHR34982">
    <property type="entry name" value="YOP PROTEINS TRANSLOCATION PROTEIN L"/>
    <property type="match status" value="1"/>
</dbReference>
<keyword evidence="9" id="KW-1006">Bacterial flagellum protein export</keyword>
<keyword evidence="12" id="KW-0969">Cilium</keyword>
<evidence type="ECO:0000256" key="6">
    <source>
        <dbReference type="ARBA" id="ARBA00022490"/>
    </source>
</evidence>
<comment type="caution">
    <text evidence="12">The sequence shown here is derived from an EMBL/GenBank/DDBJ whole genome shotgun (WGS) entry which is preliminary data.</text>
</comment>
<gene>
    <name evidence="12" type="ORF">M8A51_07510</name>
</gene>
<comment type="function">
    <text evidence="1">Needed for flagellar regrowth and assembly.</text>
</comment>
<dbReference type="PANTHER" id="PTHR34982:SF1">
    <property type="entry name" value="FLAGELLAR ASSEMBLY PROTEIN FLIH"/>
    <property type="match status" value="1"/>
</dbReference>
<accession>A0ABT0YKV7</accession>
<evidence type="ECO:0000256" key="5">
    <source>
        <dbReference type="ARBA" id="ARBA00022448"/>
    </source>
</evidence>
<dbReference type="InterPro" id="IPR018035">
    <property type="entry name" value="Flagellar_FliH/T3SS_HrpE"/>
</dbReference>
<evidence type="ECO:0000256" key="1">
    <source>
        <dbReference type="ARBA" id="ARBA00003041"/>
    </source>
</evidence>
<dbReference type="InterPro" id="IPR051472">
    <property type="entry name" value="T3SS_Stator/FliH"/>
</dbReference>
<keyword evidence="12" id="KW-0282">Flagellum</keyword>
<comment type="similarity">
    <text evidence="3">Belongs to the FliH family.</text>
</comment>
<dbReference type="Proteomes" id="UP001165541">
    <property type="component" value="Unassembled WGS sequence"/>
</dbReference>
<dbReference type="PRINTS" id="PR01003">
    <property type="entry name" value="FLGFLIH"/>
</dbReference>
<feature type="region of interest" description="Disordered" evidence="10">
    <location>
        <begin position="34"/>
        <end position="68"/>
    </location>
</feature>
<reference evidence="12" key="1">
    <citation type="submission" date="2022-05" db="EMBL/GenBank/DDBJ databases">
        <title>Schlegelella sp. nov., isolated from mangrove soil.</title>
        <authorList>
            <person name="Liu Y."/>
            <person name="Ge X."/>
            <person name="Liu W."/>
        </authorList>
    </citation>
    <scope>NUCLEOTIDE SEQUENCE</scope>
    <source>
        <strain evidence="12">S2-27</strain>
    </source>
</reference>
<keyword evidence="8" id="KW-0653">Protein transport</keyword>
<dbReference type="InterPro" id="IPR000563">
    <property type="entry name" value="Flag_FliH"/>
</dbReference>
<dbReference type="Pfam" id="PF02108">
    <property type="entry name" value="FliH"/>
    <property type="match status" value="1"/>
</dbReference>
<evidence type="ECO:0000256" key="3">
    <source>
        <dbReference type="ARBA" id="ARBA00006602"/>
    </source>
</evidence>
<sequence>MTASSNKFASRTLYSRFIPREELHSFSAWNLGSLEDGESGPVQAEAPAPPVEPEPISEEQQAALQQARQAGYKDGYRDGLSALESFKQSYAAQITAQVGQVAQAFQAQLELMEQQLAGSLALVASELARQVVRSELQTQPALIEAVAQEALSTLLHSARHIRVHVHPDDHQLLAEQGQLDLESRQARLVPDASVSRGGCVVESDIGVIDAAIETRWRQAVSALGQNSEWTTGSEGSEEPA</sequence>
<comment type="subcellular location">
    <subcellularLocation>
        <location evidence="2">Cytoplasm</location>
    </subcellularLocation>
</comment>
<dbReference type="EMBL" id="JAMKFE010000004">
    <property type="protein sequence ID" value="MCM5679376.1"/>
    <property type="molecule type" value="Genomic_DNA"/>
</dbReference>
<evidence type="ECO:0000313" key="13">
    <source>
        <dbReference type="Proteomes" id="UP001165541"/>
    </source>
</evidence>
<evidence type="ECO:0000256" key="10">
    <source>
        <dbReference type="SAM" id="MobiDB-lite"/>
    </source>
</evidence>
<keyword evidence="6" id="KW-0963">Cytoplasm</keyword>